<dbReference type="Pfam" id="PF04357">
    <property type="entry name" value="TamB"/>
    <property type="match status" value="1"/>
</dbReference>
<protein>
    <recommendedName>
        <fullName evidence="5">Translocation and assembly module TamB C-terminal domain-containing protein</fullName>
    </recommendedName>
</protein>
<keyword evidence="2" id="KW-0812">Transmembrane</keyword>
<evidence type="ECO:0000313" key="6">
    <source>
        <dbReference type="EMBL" id="OCW29447.1"/>
    </source>
</evidence>
<evidence type="ECO:0000256" key="4">
    <source>
        <dbReference type="ARBA" id="ARBA00023136"/>
    </source>
</evidence>
<dbReference type="PANTHER" id="PTHR36985:SF1">
    <property type="entry name" value="TRANSLOCATION AND ASSEMBLY MODULE SUBUNIT TAMB"/>
    <property type="match status" value="1"/>
</dbReference>
<keyword evidence="3" id="KW-1133">Transmembrane helix</keyword>
<feature type="domain" description="Translocation and assembly module TamB C-terminal" evidence="5">
    <location>
        <begin position="899"/>
        <end position="1224"/>
    </location>
</feature>
<dbReference type="EMBL" id="MAUE01000008">
    <property type="protein sequence ID" value="OCW29447.1"/>
    <property type="molecule type" value="Genomic_DNA"/>
</dbReference>
<reference evidence="6 7" key="1">
    <citation type="submission" date="2016-06" db="EMBL/GenBank/DDBJ databases">
        <title>Draft genome sequence of Pseudomonas sp. S1E40, a novel strain antagonistic activity to fungal plant pathogen.</title>
        <authorList>
            <person name="Tambong J.T."/>
            <person name="Tchagang C."/>
            <person name="Xu R."/>
        </authorList>
    </citation>
    <scope>NUCLEOTIDE SEQUENCE [LARGE SCALE GENOMIC DNA]</scope>
    <source>
        <strain evidence="6 7">S1E40</strain>
    </source>
</reference>
<comment type="caution">
    <text evidence="6">The sequence shown here is derived from an EMBL/GenBank/DDBJ whole genome shotgun (WGS) entry which is preliminary data.</text>
</comment>
<accession>A0ABX2Z0W7</accession>
<gene>
    <name evidence="6" type="ORF">BBG20_05620</name>
</gene>
<evidence type="ECO:0000256" key="2">
    <source>
        <dbReference type="ARBA" id="ARBA00022692"/>
    </source>
</evidence>
<dbReference type="Proteomes" id="UP000095081">
    <property type="component" value="Unassembled WGS sequence"/>
</dbReference>
<keyword evidence="4" id="KW-0472">Membrane</keyword>
<evidence type="ECO:0000256" key="3">
    <source>
        <dbReference type="ARBA" id="ARBA00022989"/>
    </source>
</evidence>
<name>A0ABX2Z0W7_9PSED</name>
<keyword evidence="7" id="KW-1185">Reference proteome</keyword>
<sequence length="1224" mass="130811">MMRGVKIAGLAVLAILAVLLLALWAILGTQAGSRWALGRVPGLSVENFQGHLGGQWSADHLLWAQDGSRVELKAPTLDWSPACLLRMTVCINRLDVDQVSLQFAPSTEESSGPIQLPDLKMPVSIQLGDVRVGSLLFNGSEELKGLQLAAHWTAAGMQIDSVHLQRDDLVLDLAGLLQPSGDWPLTASGDLSLPYAPGGAPWKVALKVEGDLLKTLKLDADSSGYLPAKLRGELQPLAENLPAQLHITADGFKPSADLPDTLQLNQLDLSAKGDLSSGYQLLGKAVLPAEKGPVDLLLQGKVDAKGAQIAGLDLNAGDRQSLKLTAQLDWQQGFSAEARIDWLDFPWHRLYPLIDEPQVVLRTFNGEVSYKDGNYLGNLKADLDGPAGKFTVITPFSGDLKQVFLPELKLSAGQGKAEGHLNLQFADGIAWDTALDLSALNPAYWVAELPGTLAGPLRSQGEFKNEQLKLNADLDLKGRLRGQTAVLAAKAEGAGEQWTLANLDIRLGDNRINGSGSLQQRLAGQIDIKLARLAQLWPQLRGQVNGRLDVAGSLQAPQGKLDLKGQQLAFADNRLQSLSLDANLDSAQRARIDLKGSGIQAGDTQVGTLTASAQGDIKSQKVQLDLAGPLVKLALALDGNLDKGNWRGRLASGDVQAGGQDWKLQAPAKIERLADGKLTFAAHCWVSGAASLCGEDQRLMPEPKLRYHLKQFPIDSLAAFLPKDFAWQGKLNADVQLDLPDSGPKGVISVDASGGTMRVRDKDQWLDFPYDTLKLETTLNPKRIDTQLNFRGGQLGELLLQAQINPLPKNKPITGNFSLTGLDLAVARPFVPMVEKLTGKLNGSGRISGGLLAPQVNGNVNLVGGEVSGPQLPVSLEGLNVQALIAGESVQLNGAWRSGKAGQGSLKGQIDWGQALVVDLSLQGSQLPVTVEPYAVLEVAPDLKISLKNDKLAIAGKVQIPRGDITVRELPPSTVKVSDDTVIVGSQTEEGKPPMAMAMDIDVAVGEDKLNFAGFGLTAKVQGHVHIGDNMDTRGELWLNDGRYRAYGQRLDVRRARLLFAGPIDQPYLDIEAVRKTDDVVAGIRLSGSAEQPTTQIFSEPAMSQEQALSYLVLGRPLSSTGEDNNMLAQAALGLGLMGSAGVTSDIANKLGIQDFDLDTQGSGTTTAVVASGKITEKLSLRYGVGVFEPASTIALRYLLSKKVYLEVASGVASSLDIFYKRDF</sequence>
<dbReference type="InterPro" id="IPR007452">
    <property type="entry name" value="TamB_C"/>
</dbReference>
<comment type="subcellular location">
    <subcellularLocation>
        <location evidence="1">Membrane</location>
        <topology evidence="1">Single-pass membrane protein</topology>
    </subcellularLocation>
</comment>
<organism evidence="6 7">
    <name type="scientific">Pseudomonas aylmerensis</name>
    <dbReference type="NCBI Taxonomy" id="1869229"/>
    <lineage>
        <taxon>Bacteria</taxon>
        <taxon>Pseudomonadati</taxon>
        <taxon>Pseudomonadota</taxon>
        <taxon>Gammaproteobacteria</taxon>
        <taxon>Pseudomonadales</taxon>
        <taxon>Pseudomonadaceae</taxon>
        <taxon>Pseudomonas</taxon>
    </lineage>
</organism>
<proteinExistence type="predicted"/>
<dbReference type="PANTHER" id="PTHR36985">
    <property type="entry name" value="TRANSLOCATION AND ASSEMBLY MODULE SUBUNIT TAMB"/>
    <property type="match status" value="1"/>
</dbReference>
<evidence type="ECO:0000313" key="7">
    <source>
        <dbReference type="Proteomes" id="UP000095081"/>
    </source>
</evidence>
<evidence type="ECO:0000259" key="5">
    <source>
        <dbReference type="Pfam" id="PF04357"/>
    </source>
</evidence>
<evidence type="ECO:0000256" key="1">
    <source>
        <dbReference type="ARBA" id="ARBA00004167"/>
    </source>
</evidence>